<dbReference type="Pfam" id="PF05726">
    <property type="entry name" value="Pirin_C"/>
    <property type="match status" value="1"/>
</dbReference>
<name>A0ABX7LVV5_9CAUL</name>
<dbReference type="EMBL" id="CP070968">
    <property type="protein sequence ID" value="QSF54673.1"/>
    <property type="molecule type" value="Genomic_DNA"/>
</dbReference>
<organism evidence="6 7">
    <name type="scientific">Brevundimonas fontaquae</name>
    <dbReference type="NCBI Taxonomy" id="2813778"/>
    <lineage>
        <taxon>Bacteria</taxon>
        <taxon>Pseudomonadati</taxon>
        <taxon>Pseudomonadota</taxon>
        <taxon>Alphaproteobacteria</taxon>
        <taxon>Caulobacterales</taxon>
        <taxon>Caulobacteraceae</taxon>
        <taxon>Brevundimonas</taxon>
    </lineage>
</organism>
<evidence type="ECO:0000313" key="6">
    <source>
        <dbReference type="EMBL" id="QSF54673.1"/>
    </source>
</evidence>
<feature type="domain" description="Pirin C-terminal" evidence="5">
    <location>
        <begin position="199"/>
        <end position="281"/>
    </location>
</feature>
<dbReference type="CDD" id="cd02247">
    <property type="entry name" value="cupin_pirin_C"/>
    <property type="match status" value="1"/>
</dbReference>
<reference evidence="6 7" key="1">
    <citation type="submission" date="2021-02" db="EMBL/GenBank/DDBJ databases">
        <title>Brevundimonas sp. CS1 genome sequence.</title>
        <authorList>
            <person name="Lee K."/>
            <person name="Choi Y.-J."/>
            <person name="Son H.-R."/>
        </authorList>
    </citation>
    <scope>NUCLEOTIDE SEQUENCE [LARGE SCALE GENOMIC DNA]</scope>
    <source>
        <strain evidence="6 7">CS1</strain>
    </source>
</reference>
<gene>
    <name evidence="6" type="ORF">JX001_02265</name>
</gene>
<dbReference type="PANTHER" id="PTHR13903">
    <property type="entry name" value="PIRIN-RELATED"/>
    <property type="match status" value="1"/>
</dbReference>
<dbReference type="Gene3D" id="2.60.120.10">
    <property type="entry name" value="Jelly Rolls"/>
    <property type="match status" value="2"/>
</dbReference>
<dbReference type="PANTHER" id="PTHR13903:SF8">
    <property type="entry name" value="PIRIN"/>
    <property type="match status" value="1"/>
</dbReference>
<evidence type="ECO:0000313" key="7">
    <source>
        <dbReference type="Proteomes" id="UP000662957"/>
    </source>
</evidence>
<evidence type="ECO:0000259" key="4">
    <source>
        <dbReference type="Pfam" id="PF02678"/>
    </source>
</evidence>
<feature type="region of interest" description="Disordered" evidence="3">
    <location>
        <begin position="287"/>
        <end position="316"/>
    </location>
</feature>
<dbReference type="PIRSF" id="PIRSF006232">
    <property type="entry name" value="Pirin"/>
    <property type="match status" value="1"/>
</dbReference>
<evidence type="ECO:0000256" key="1">
    <source>
        <dbReference type="ARBA" id="ARBA00008416"/>
    </source>
</evidence>
<dbReference type="InterPro" id="IPR011051">
    <property type="entry name" value="RmlC_Cupin_sf"/>
</dbReference>
<comment type="similarity">
    <text evidence="1 2">Belongs to the pirin family.</text>
</comment>
<feature type="domain" description="Pirin N-terminal" evidence="4">
    <location>
        <begin position="16"/>
        <end position="122"/>
    </location>
</feature>
<dbReference type="CDD" id="cd02909">
    <property type="entry name" value="cupin_pirin_N"/>
    <property type="match status" value="1"/>
</dbReference>
<dbReference type="SUPFAM" id="SSF51182">
    <property type="entry name" value="RmlC-like cupins"/>
    <property type="match status" value="1"/>
</dbReference>
<dbReference type="InterPro" id="IPR008778">
    <property type="entry name" value="Pirin_C_dom"/>
</dbReference>
<evidence type="ECO:0000259" key="5">
    <source>
        <dbReference type="Pfam" id="PF05726"/>
    </source>
</evidence>
<protein>
    <submittedName>
        <fullName evidence="6">Pirin family protein</fullName>
    </submittedName>
</protein>
<feature type="compositionally biased region" description="Pro residues" evidence="3">
    <location>
        <begin position="307"/>
        <end position="316"/>
    </location>
</feature>
<keyword evidence="7" id="KW-1185">Reference proteome</keyword>
<dbReference type="InterPro" id="IPR003829">
    <property type="entry name" value="Pirin_N_dom"/>
</dbReference>
<dbReference type="RefSeq" id="WP_205682114.1">
    <property type="nucleotide sequence ID" value="NZ_CP070968.1"/>
</dbReference>
<dbReference type="Pfam" id="PF02678">
    <property type="entry name" value="Pirin"/>
    <property type="match status" value="1"/>
</dbReference>
<proteinExistence type="inferred from homology"/>
<dbReference type="Proteomes" id="UP000662957">
    <property type="component" value="Chromosome"/>
</dbReference>
<sequence length="316" mass="34220">MIELVIDARRKDLGGFEVGRVLPFHSRRMVGPFIFLDQMGPAEFAPGATAIDVRPHPHIGLSTLTYLFEGEIMHHDNLGYDQAIRPGEVNWMTAGKGIVHSERTDPLKKSKGGPMHGMQAWVALPDEAEEMDPAFHHLGEDAQPAYENGGLFARLVAGEAYGAKAAVPVSSPLFYIHWELQPGVRTAPPSGKRAGGPSAGMSERALYVAKGSIEVGDRTFHEGQMIVLEPTAEPTVKALTQSTVMVLGGEPVGERLIWWNFVASSQARIDQAKADWKAGRMTLPDADDLEFIPLPDEPARAQAAPAPVTPKPTDPV</sequence>
<evidence type="ECO:0000256" key="3">
    <source>
        <dbReference type="SAM" id="MobiDB-lite"/>
    </source>
</evidence>
<dbReference type="InterPro" id="IPR014710">
    <property type="entry name" value="RmlC-like_jellyroll"/>
</dbReference>
<evidence type="ECO:0000256" key="2">
    <source>
        <dbReference type="RuleBase" id="RU003457"/>
    </source>
</evidence>
<accession>A0ABX7LVV5</accession>
<dbReference type="InterPro" id="IPR012093">
    <property type="entry name" value="Pirin"/>
</dbReference>